<evidence type="ECO:0000256" key="2">
    <source>
        <dbReference type="ARBA" id="ARBA00022723"/>
    </source>
</evidence>
<evidence type="ECO:0000256" key="5">
    <source>
        <dbReference type="SAM" id="SignalP"/>
    </source>
</evidence>
<evidence type="ECO:0000313" key="8">
    <source>
        <dbReference type="Proteomes" id="UP000823612"/>
    </source>
</evidence>
<feature type="signal peptide" evidence="5">
    <location>
        <begin position="1"/>
        <end position="19"/>
    </location>
</feature>
<feature type="chain" id="PRO_5038341757" evidence="5">
    <location>
        <begin position="20"/>
        <end position="287"/>
    </location>
</feature>
<feature type="domain" description="Metallo-beta-lactamase" evidence="6">
    <location>
        <begin position="88"/>
        <end position="274"/>
    </location>
</feature>
<gene>
    <name evidence="7" type="ORF">IAB08_09065</name>
</gene>
<evidence type="ECO:0000256" key="4">
    <source>
        <dbReference type="ARBA" id="ARBA00022833"/>
    </source>
</evidence>
<dbReference type="PANTHER" id="PTHR42978">
    <property type="entry name" value="QUORUM-QUENCHING LACTONASE YTNP-RELATED-RELATED"/>
    <property type="match status" value="1"/>
</dbReference>
<protein>
    <submittedName>
        <fullName evidence="7">MBL fold metallo-hydrolase</fullName>
    </submittedName>
</protein>
<organism evidence="7 8">
    <name type="scientific">Candidatus Pullibacteroides excrementavium</name>
    <dbReference type="NCBI Taxonomy" id="2840905"/>
    <lineage>
        <taxon>Bacteria</taxon>
        <taxon>Pseudomonadati</taxon>
        <taxon>Bacteroidota</taxon>
        <taxon>Bacteroidia</taxon>
        <taxon>Bacteroidales</taxon>
        <taxon>Candidatus Pullibacteroides</taxon>
    </lineage>
</organism>
<evidence type="ECO:0000256" key="1">
    <source>
        <dbReference type="ARBA" id="ARBA00007749"/>
    </source>
</evidence>
<keyword evidence="3" id="KW-0378">Hydrolase</keyword>
<keyword evidence="5" id="KW-0732">Signal</keyword>
<dbReference type="PANTHER" id="PTHR42978:SF6">
    <property type="entry name" value="QUORUM-QUENCHING LACTONASE YTNP-RELATED"/>
    <property type="match status" value="1"/>
</dbReference>
<dbReference type="AlphaFoldDB" id="A0A9D9DXZ5"/>
<dbReference type="GO" id="GO:0046872">
    <property type="term" value="F:metal ion binding"/>
    <property type="evidence" value="ECO:0007669"/>
    <property type="project" value="UniProtKB-KW"/>
</dbReference>
<dbReference type="PROSITE" id="PS51257">
    <property type="entry name" value="PROKAR_LIPOPROTEIN"/>
    <property type="match status" value="1"/>
</dbReference>
<dbReference type="SUPFAM" id="SSF56281">
    <property type="entry name" value="Metallo-hydrolase/oxidoreductase"/>
    <property type="match status" value="1"/>
</dbReference>
<comment type="similarity">
    <text evidence="1">Belongs to the metallo-beta-lactamase superfamily.</text>
</comment>
<evidence type="ECO:0000313" key="7">
    <source>
        <dbReference type="EMBL" id="MBO8433424.1"/>
    </source>
</evidence>
<dbReference type="Gene3D" id="3.60.15.10">
    <property type="entry name" value="Ribonuclease Z/Hydroxyacylglutathione hydrolase-like"/>
    <property type="match status" value="1"/>
</dbReference>
<keyword evidence="2" id="KW-0479">Metal-binding</keyword>
<dbReference type="GO" id="GO:0016787">
    <property type="term" value="F:hydrolase activity"/>
    <property type="evidence" value="ECO:0007669"/>
    <property type="project" value="UniProtKB-KW"/>
</dbReference>
<name>A0A9D9DXZ5_9BACT</name>
<keyword evidence="4" id="KW-0862">Zinc</keyword>
<comment type="caution">
    <text evidence="7">The sequence shown here is derived from an EMBL/GenBank/DDBJ whole genome shotgun (WGS) entry which is preliminary data.</text>
</comment>
<dbReference type="InterPro" id="IPR036866">
    <property type="entry name" value="RibonucZ/Hydroxyglut_hydro"/>
</dbReference>
<dbReference type="CDD" id="cd07720">
    <property type="entry name" value="OPHC2-like_MBL-fold"/>
    <property type="match status" value="1"/>
</dbReference>
<dbReference type="SMART" id="SM00849">
    <property type="entry name" value="Lactamase_B"/>
    <property type="match status" value="1"/>
</dbReference>
<accession>A0A9D9DXZ5</accession>
<proteinExistence type="inferred from homology"/>
<evidence type="ECO:0000256" key="3">
    <source>
        <dbReference type="ARBA" id="ARBA00022801"/>
    </source>
</evidence>
<dbReference type="EMBL" id="JADIMZ010000136">
    <property type="protein sequence ID" value="MBO8433424.1"/>
    <property type="molecule type" value="Genomic_DNA"/>
</dbReference>
<reference evidence="7" key="1">
    <citation type="submission" date="2020-10" db="EMBL/GenBank/DDBJ databases">
        <authorList>
            <person name="Gilroy R."/>
        </authorList>
    </citation>
    <scope>NUCLEOTIDE SEQUENCE</scope>
    <source>
        <strain evidence="7">2889</strain>
    </source>
</reference>
<dbReference type="Pfam" id="PF00753">
    <property type="entry name" value="Lactamase_B"/>
    <property type="match status" value="1"/>
</dbReference>
<sequence length="287" mass="31006">MKTIGLTASLLFASFLTMSSCGNVPKQSQAGKASESVQGVKTMTMEDGLQVTWIQDNASERLMPRSLFAAAPDSLFESLSLQGGIPSTVSTFLLQSKEGPILFDAGLGQADSRLIAGLASIGIAPEDVKYIYLTHFHGDHIGGLMKEDTAVFPHAEIYASQLEYDAWMAMPDEKKSQVVRTMDAYKDRLHLFGFGDTLPGGVAAIEAIGHTPGHTVYQAGKLLVVGDLMHGVALQLPHPEFCASYDMEPGQAVKTRQEVLDYARKNALTMAGMHFPAPAFLILEENK</sequence>
<evidence type="ECO:0000259" key="6">
    <source>
        <dbReference type="SMART" id="SM00849"/>
    </source>
</evidence>
<reference evidence="7" key="2">
    <citation type="journal article" date="2021" name="PeerJ">
        <title>Extensive microbial diversity within the chicken gut microbiome revealed by metagenomics and culture.</title>
        <authorList>
            <person name="Gilroy R."/>
            <person name="Ravi A."/>
            <person name="Getino M."/>
            <person name="Pursley I."/>
            <person name="Horton D.L."/>
            <person name="Alikhan N.F."/>
            <person name="Baker D."/>
            <person name="Gharbi K."/>
            <person name="Hall N."/>
            <person name="Watson M."/>
            <person name="Adriaenssens E.M."/>
            <person name="Foster-Nyarko E."/>
            <person name="Jarju S."/>
            <person name="Secka A."/>
            <person name="Antonio M."/>
            <person name="Oren A."/>
            <person name="Chaudhuri R.R."/>
            <person name="La Ragione R."/>
            <person name="Hildebrand F."/>
            <person name="Pallen M.J."/>
        </authorList>
    </citation>
    <scope>NUCLEOTIDE SEQUENCE</scope>
    <source>
        <strain evidence="7">2889</strain>
    </source>
</reference>
<dbReference type="Proteomes" id="UP000823612">
    <property type="component" value="Unassembled WGS sequence"/>
</dbReference>
<dbReference type="InterPro" id="IPR001279">
    <property type="entry name" value="Metallo-B-lactamas"/>
</dbReference>
<dbReference type="InterPro" id="IPR051013">
    <property type="entry name" value="MBL_superfamily_lactonases"/>
</dbReference>